<feature type="domain" description="Mannosylglycerate hydrolase MGH1-like glycoside hydrolase" evidence="6">
    <location>
        <begin position="565"/>
        <end position="819"/>
    </location>
</feature>
<evidence type="ECO:0000256" key="2">
    <source>
        <dbReference type="ARBA" id="ARBA00022801"/>
    </source>
</evidence>
<dbReference type="InterPro" id="IPR054491">
    <property type="entry name" value="MGH1-like_GH"/>
</dbReference>
<keyword evidence="5" id="KW-0812">Transmembrane</keyword>
<dbReference type="InterPro" id="IPR012341">
    <property type="entry name" value="6hp_glycosidase-like_sf"/>
</dbReference>
<name>A0A1G6GAF3_BACOV</name>
<evidence type="ECO:0000259" key="6">
    <source>
        <dbReference type="Pfam" id="PF22422"/>
    </source>
</evidence>
<keyword evidence="5" id="KW-0472">Membrane</keyword>
<evidence type="ECO:0000313" key="8">
    <source>
        <dbReference type="Proteomes" id="UP000183670"/>
    </source>
</evidence>
<dbReference type="SUPFAM" id="SSF48208">
    <property type="entry name" value="Six-hairpin glycosidases"/>
    <property type="match status" value="1"/>
</dbReference>
<sequence length="942" mass="108554">MLFIGYFFSLLITPKLTFVILTILYFKMKTKQSLLLFLIVISNTTLTLGKTTIPPSCFNDSHDITSLQAWGPYSKRYVGISHIPDIQAGIRFDFSVMPGYYRNRQLVPHVLFESSYYPWDINSSMNRITYRYEMEWKDRVFTDVTYYILDEHRTLVGMNCVNNTAVNQNLVLNLMAYIDYEGEQPQFKIPEDSNIQWYNATDYISNEPVRKSPQYNLVYDGWKRNEMRTSQSLSGFVLGKGFGRDKGDKVSYEINILPGKEKGMIGFRYNTPKGKTSTFQVKGITESRLELQGTGEYSIVSIPYSCKEPGKYTLELTSEGTYSTDLDGFFIGSEEDIKQIKILPRKLSFIPEIKSGKTKQDFILKYSECDNYYGIAWNYQESQIREVLDDNLESFFRKKTHDHVSSRLIGNREWHYSNAFLRPIVLAPHSGQTIYALVCTGTSQQVNEQIQKFHSTPETLTSLIQKDSNNSEDRILADGKKYEFGRRLLQSALLSNIVYPVHTQGQYIRHFTPGKNWNSLYTWDSGFIALGLIDVDITKAFECIRAYTTPVGSESAFIHHGTPLPIQMYAYYDLWNNTQSKEALQFLYPRLKQFFDFMTGKNPYSTTRMKGSGLLRTWDYFYNSGGWDDYPPQHALRDKASVTPVVSSAYYIRAAKILRLAAKELGLKKDVKEYEQTIKQLSNALQTYSWDEETGYFGYVMHDNDGKPKGIYRYKDGSNFNKGLDGVSPLIANISSKEQTRRMINHVFSPDEMWTEVGISTVDQSAPYYRTDGYWNGAVWFPHQWMVWKALLDLGEGEKAHQVATTALNTWEKECKESYYTFEHFIISSQRGAGWHQFSGLSSPILNWFAAYYRIGKVSTGFEVWISNSQFNDDYTQYQAEIAFDDSTVPHQRTILVCMNPEKDYQVTFNGKVVESRTYHQGLLEITLPSTNKSGKLTVTPI</sequence>
<dbReference type="PANTHER" id="PTHR10412">
    <property type="entry name" value="MANNOSYL-OLIGOSACCHARIDE GLUCOSIDASE"/>
    <property type="match status" value="1"/>
</dbReference>
<dbReference type="Pfam" id="PF22422">
    <property type="entry name" value="MGH1-like_GH"/>
    <property type="match status" value="1"/>
</dbReference>
<keyword evidence="5" id="KW-1133">Transmembrane helix</keyword>
<feature type="transmembrane region" description="Helical" evidence="5">
    <location>
        <begin position="6"/>
        <end position="26"/>
    </location>
</feature>
<accession>A0A1G6GAF3</accession>
<evidence type="ECO:0000256" key="1">
    <source>
        <dbReference type="ARBA" id="ARBA00010833"/>
    </source>
</evidence>
<dbReference type="PANTHER" id="PTHR10412:SF11">
    <property type="entry name" value="MANNOSYL-OLIGOSACCHARIDE GLUCOSIDASE"/>
    <property type="match status" value="1"/>
</dbReference>
<dbReference type="InterPro" id="IPR008928">
    <property type="entry name" value="6-hairpin_glycosidase_sf"/>
</dbReference>
<protein>
    <submittedName>
        <fullName evidence="7">Glycosyl hydrolase family 63 C-terminal domain-containing protein</fullName>
    </submittedName>
</protein>
<dbReference type="GO" id="GO:0006487">
    <property type="term" value="P:protein N-linked glycosylation"/>
    <property type="evidence" value="ECO:0007669"/>
    <property type="project" value="TreeGrafter"/>
</dbReference>
<dbReference type="AlphaFoldDB" id="A0A1G6GAF3"/>
<evidence type="ECO:0000313" key="7">
    <source>
        <dbReference type="EMBL" id="SDB78964.1"/>
    </source>
</evidence>
<evidence type="ECO:0000256" key="3">
    <source>
        <dbReference type="ARBA" id="ARBA00023295"/>
    </source>
</evidence>
<dbReference type="EMBL" id="FMYE01000056">
    <property type="protein sequence ID" value="SDB78964.1"/>
    <property type="molecule type" value="Genomic_DNA"/>
</dbReference>
<dbReference type="Gene3D" id="1.50.10.10">
    <property type="match status" value="1"/>
</dbReference>
<dbReference type="GO" id="GO:0009311">
    <property type="term" value="P:oligosaccharide metabolic process"/>
    <property type="evidence" value="ECO:0007669"/>
    <property type="project" value="InterPro"/>
</dbReference>
<gene>
    <name evidence="7" type="ORF">SAMN05192581_105620</name>
</gene>
<dbReference type="GO" id="GO:0004573">
    <property type="term" value="F:Glc3Man9GlcNAc2 oligosaccharide glucosidase activity"/>
    <property type="evidence" value="ECO:0007669"/>
    <property type="project" value="InterPro"/>
</dbReference>
<comment type="similarity">
    <text evidence="1">Belongs to the glycosyl hydrolase 63 family.</text>
</comment>
<feature type="transmembrane region" description="Helical" evidence="5">
    <location>
        <begin position="33"/>
        <end position="49"/>
    </location>
</feature>
<keyword evidence="2 7" id="KW-0378">Hydrolase</keyword>
<feature type="coiled-coil region" evidence="4">
    <location>
        <begin position="664"/>
        <end position="691"/>
    </location>
</feature>
<keyword evidence="4" id="KW-0175">Coiled coil</keyword>
<keyword evidence="3" id="KW-0326">Glycosidase</keyword>
<reference evidence="7 8" key="1">
    <citation type="submission" date="2016-10" db="EMBL/GenBank/DDBJ databases">
        <authorList>
            <person name="de Groot N.N."/>
        </authorList>
    </citation>
    <scope>NUCLEOTIDE SEQUENCE [LARGE SCALE GENOMIC DNA]</scope>
    <source>
        <strain evidence="7 8">NLAE-zl-C500</strain>
    </source>
</reference>
<organism evidence="7 8">
    <name type="scientific">Bacteroides ovatus</name>
    <dbReference type="NCBI Taxonomy" id="28116"/>
    <lineage>
        <taxon>Bacteria</taxon>
        <taxon>Pseudomonadati</taxon>
        <taxon>Bacteroidota</taxon>
        <taxon>Bacteroidia</taxon>
        <taxon>Bacteroidales</taxon>
        <taxon>Bacteroidaceae</taxon>
        <taxon>Bacteroides</taxon>
    </lineage>
</organism>
<proteinExistence type="inferred from homology"/>
<evidence type="ECO:0000256" key="5">
    <source>
        <dbReference type="SAM" id="Phobius"/>
    </source>
</evidence>
<dbReference type="Proteomes" id="UP000183670">
    <property type="component" value="Unassembled WGS sequence"/>
</dbReference>
<evidence type="ECO:0000256" key="4">
    <source>
        <dbReference type="SAM" id="Coils"/>
    </source>
</evidence>
<dbReference type="InterPro" id="IPR004888">
    <property type="entry name" value="Glycoside_hydrolase_63"/>
</dbReference>